<dbReference type="EMBL" id="JASCZI010092397">
    <property type="protein sequence ID" value="MED6152318.1"/>
    <property type="molecule type" value="Genomic_DNA"/>
</dbReference>
<name>A0ABU6TWC0_9FABA</name>
<proteinExistence type="predicted"/>
<evidence type="ECO:0000313" key="1">
    <source>
        <dbReference type="EMBL" id="MED6152318.1"/>
    </source>
</evidence>
<dbReference type="Proteomes" id="UP001341840">
    <property type="component" value="Unassembled WGS sequence"/>
</dbReference>
<accession>A0ABU6TWC0</accession>
<comment type="caution">
    <text evidence="1">The sequence shown here is derived from an EMBL/GenBank/DDBJ whole genome shotgun (WGS) entry which is preliminary data.</text>
</comment>
<reference evidence="1 2" key="1">
    <citation type="journal article" date="2023" name="Plants (Basel)">
        <title>Bridging the Gap: Combining Genomics and Transcriptomics Approaches to Understand Stylosanthes scabra, an Orphan Legume from the Brazilian Caatinga.</title>
        <authorList>
            <person name="Ferreira-Neto J.R.C."/>
            <person name="da Silva M.D."/>
            <person name="Binneck E."/>
            <person name="de Melo N.F."/>
            <person name="da Silva R.H."/>
            <person name="de Melo A.L.T.M."/>
            <person name="Pandolfi V."/>
            <person name="Bustamante F.O."/>
            <person name="Brasileiro-Vidal A.C."/>
            <person name="Benko-Iseppon A.M."/>
        </authorList>
    </citation>
    <scope>NUCLEOTIDE SEQUENCE [LARGE SCALE GENOMIC DNA]</scope>
    <source>
        <tissue evidence="1">Leaves</tissue>
    </source>
</reference>
<keyword evidence="2" id="KW-1185">Reference proteome</keyword>
<protein>
    <submittedName>
        <fullName evidence="1">Uncharacterized protein</fullName>
    </submittedName>
</protein>
<organism evidence="1 2">
    <name type="scientific">Stylosanthes scabra</name>
    <dbReference type="NCBI Taxonomy" id="79078"/>
    <lineage>
        <taxon>Eukaryota</taxon>
        <taxon>Viridiplantae</taxon>
        <taxon>Streptophyta</taxon>
        <taxon>Embryophyta</taxon>
        <taxon>Tracheophyta</taxon>
        <taxon>Spermatophyta</taxon>
        <taxon>Magnoliopsida</taxon>
        <taxon>eudicotyledons</taxon>
        <taxon>Gunneridae</taxon>
        <taxon>Pentapetalae</taxon>
        <taxon>rosids</taxon>
        <taxon>fabids</taxon>
        <taxon>Fabales</taxon>
        <taxon>Fabaceae</taxon>
        <taxon>Papilionoideae</taxon>
        <taxon>50 kb inversion clade</taxon>
        <taxon>dalbergioids sensu lato</taxon>
        <taxon>Dalbergieae</taxon>
        <taxon>Pterocarpus clade</taxon>
        <taxon>Stylosanthes</taxon>
    </lineage>
</organism>
<feature type="non-terminal residue" evidence="1">
    <location>
        <position position="1"/>
    </location>
</feature>
<evidence type="ECO:0000313" key="2">
    <source>
        <dbReference type="Proteomes" id="UP001341840"/>
    </source>
</evidence>
<gene>
    <name evidence="1" type="ORF">PIB30_090812</name>
</gene>
<sequence>AGRVGAANREQLTATGLRLTAGRRSGEVAQWARASLSWLRCTDIRRSDEGRGPRRRSEKSCLRRGCDPTDGAAASCLRDGADRDGPDGEVLLTLLQGAKNWTDHQIAQATRSLVHRLNRRFNRNNLLFMKGEQ</sequence>